<dbReference type="InterPro" id="IPR002872">
    <property type="entry name" value="Proline_DH_dom"/>
</dbReference>
<evidence type="ECO:0000313" key="4">
    <source>
        <dbReference type="Proteomes" id="UP000255355"/>
    </source>
</evidence>
<dbReference type="EMBL" id="QQAZ01000002">
    <property type="protein sequence ID" value="RDI54437.1"/>
    <property type="molecule type" value="Genomic_DNA"/>
</dbReference>
<comment type="caution">
    <text evidence="3">The sequence shown here is derived from an EMBL/GenBank/DDBJ whole genome shotgun (WGS) entry which is preliminary data.</text>
</comment>
<dbReference type="Pfam" id="PF01619">
    <property type="entry name" value="Pro_dh"/>
    <property type="match status" value="1"/>
</dbReference>
<feature type="domain" description="Proline dehydrogenase" evidence="2">
    <location>
        <begin position="51"/>
        <end position="196"/>
    </location>
</feature>
<reference evidence="3 4" key="1">
    <citation type="submission" date="2018-07" db="EMBL/GenBank/DDBJ databases">
        <title>Genomic Encyclopedia of Type Strains, Phase IV (KMG-IV): sequencing the most valuable type-strain genomes for metagenomic binning, comparative biology and taxonomic classification.</title>
        <authorList>
            <person name="Goeker M."/>
        </authorList>
    </citation>
    <scope>NUCLEOTIDE SEQUENCE [LARGE SCALE GENOMIC DNA]</scope>
    <source>
        <strain evidence="3 4">DSM 44952</strain>
    </source>
</reference>
<keyword evidence="4" id="KW-1185">Reference proteome</keyword>
<dbReference type="GO" id="GO:0006562">
    <property type="term" value="P:L-proline catabolic process"/>
    <property type="evidence" value="ECO:0007669"/>
    <property type="project" value="UniProtKB-ARBA"/>
</dbReference>
<evidence type="ECO:0000313" key="3">
    <source>
        <dbReference type="EMBL" id="RDI54437.1"/>
    </source>
</evidence>
<dbReference type="AlphaFoldDB" id="A0A370HCL0"/>
<sequence>MSIDRAILFRLATNDVVEQVVRAVPRGEALAWRAASRYVPGTAAADAVRVAGELGARGVAAAIDHFGELVDDSVVAGRVADDYLRLADDLTGLPHDVWLAVDLSHLGLDIDPATCADHLAAIARTLPEGRRIQVGAEDYDRADAVLKCVLDVADRGLADRLGATVQANLHRTPGDMERLIEAGVHIRLVKGAYLESPDRALHYGEPTDIAFVRAAHRLAAAGASFALATQDGVLRESLLTALGPIPVEQLLGVRPEVLDDLVARGVPVRVYIPFGDNWFRYWMRRLAESRGA</sequence>
<dbReference type="Gene3D" id="3.20.20.220">
    <property type="match status" value="1"/>
</dbReference>
<dbReference type="STRING" id="1210089.GCA_001613165_04877"/>
<dbReference type="InterPro" id="IPR029041">
    <property type="entry name" value="FAD-linked_oxidoreductase-like"/>
</dbReference>
<proteinExistence type="predicted"/>
<protein>
    <submittedName>
        <fullName evidence="3">L-proline dehydrogenase</fullName>
    </submittedName>
</protein>
<accession>A0A370HCL0</accession>
<gene>
    <name evidence="3" type="ORF">DFR68_102564</name>
</gene>
<evidence type="ECO:0000256" key="1">
    <source>
        <dbReference type="ARBA" id="ARBA00023002"/>
    </source>
</evidence>
<dbReference type="GO" id="GO:0004657">
    <property type="term" value="F:proline dehydrogenase activity"/>
    <property type="evidence" value="ECO:0007669"/>
    <property type="project" value="UniProtKB-ARBA"/>
</dbReference>
<organism evidence="3 4">
    <name type="scientific">Nocardia mexicana</name>
    <dbReference type="NCBI Taxonomy" id="279262"/>
    <lineage>
        <taxon>Bacteria</taxon>
        <taxon>Bacillati</taxon>
        <taxon>Actinomycetota</taxon>
        <taxon>Actinomycetes</taxon>
        <taxon>Mycobacteriales</taxon>
        <taxon>Nocardiaceae</taxon>
        <taxon>Nocardia</taxon>
    </lineage>
</organism>
<keyword evidence="1" id="KW-0560">Oxidoreductase</keyword>
<dbReference type="SUPFAM" id="SSF51730">
    <property type="entry name" value="FAD-linked oxidoreductase"/>
    <property type="match status" value="1"/>
</dbReference>
<dbReference type="OrthoDB" id="9773461at2"/>
<dbReference type="Proteomes" id="UP000255355">
    <property type="component" value="Unassembled WGS sequence"/>
</dbReference>
<evidence type="ECO:0000259" key="2">
    <source>
        <dbReference type="Pfam" id="PF01619"/>
    </source>
</evidence>
<name>A0A370HCL0_9NOCA</name>